<dbReference type="InParanoid" id="A0A286UR67"/>
<dbReference type="Pfam" id="PF08546">
    <property type="entry name" value="ApbA_C"/>
    <property type="match status" value="1"/>
</dbReference>
<dbReference type="InterPro" id="IPR036291">
    <property type="entry name" value="NAD(P)-bd_dom_sf"/>
</dbReference>
<dbReference type="Proteomes" id="UP000217199">
    <property type="component" value="Unassembled WGS sequence"/>
</dbReference>
<keyword evidence="3" id="KW-0560">Oxidoreductase</keyword>
<dbReference type="Gene3D" id="1.10.1040.10">
    <property type="entry name" value="N-(1-d-carboxylethyl)-l-norvaline Dehydrogenase, domain 2"/>
    <property type="match status" value="1"/>
</dbReference>
<comment type="similarity">
    <text evidence="1">Belongs to the ketopantoate reductase family.</text>
</comment>
<dbReference type="GO" id="GO:0008677">
    <property type="term" value="F:2-dehydropantoate 2-reductase activity"/>
    <property type="evidence" value="ECO:0007669"/>
    <property type="project" value="TreeGrafter"/>
</dbReference>
<dbReference type="OrthoDB" id="73846at2759"/>
<reference evidence="6 7" key="1">
    <citation type="journal article" date="2017" name="Mol. Ecol.">
        <title>Comparative and population genomic landscape of Phellinus noxius: A hypervariable fungus causing root rot in trees.</title>
        <authorList>
            <person name="Chung C.L."/>
            <person name="Lee T.J."/>
            <person name="Akiba M."/>
            <person name="Lee H.H."/>
            <person name="Kuo T.H."/>
            <person name="Liu D."/>
            <person name="Ke H.M."/>
            <person name="Yokoi T."/>
            <person name="Roa M.B."/>
            <person name="Lu M.J."/>
            <person name="Chang Y.Y."/>
            <person name="Ann P.J."/>
            <person name="Tsai J.N."/>
            <person name="Chen C.Y."/>
            <person name="Tzean S.S."/>
            <person name="Ota Y."/>
            <person name="Hattori T."/>
            <person name="Sahashi N."/>
            <person name="Liou R.F."/>
            <person name="Kikuchi T."/>
            <person name="Tsai I.J."/>
        </authorList>
    </citation>
    <scope>NUCLEOTIDE SEQUENCE [LARGE SCALE GENOMIC DNA]</scope>
    <source>
        <strain evidence="6 7">FFPRI411160</strain>
    </source>
</reference>
<evidence type="ECO:0000256" key="1">
    <source>
        <dbReference type="ARBA" id="ARBA00007870"/>
    </source>
</evidence>
<evidence type="ECO:0000256" key="2">
    <source>
        <dbReference type="ARBA" id="ARBA00022857"/>
    </source>
</evidence>
<dbReference type="PANTHER" id="PTHR43765:SF2">
    <property type="entry name" value="2-DEHYDROPANTOATE 2-REDUCTASE"/>
    <property type="match status" value="1"/>
</dbReference>
<dbReference type="AlphaFoldDB" id="A0A286UR67"/>
<sequence length="359" mass="40433">MRFHVLGMGPVGQLVAHHLRRNLSPSHEITLMFKRPRVAEQIPQHSLQLEFEGSLLEANGFSAESTALGSPVELHKNALKILRKENKRISELQREHKRVPPLLIGHDSVPSIIPKSKETLQVIKKQLKLERTVEGIDILVVACKAQSVVSAIKNIRHRLSSKSTVVLLNNGNLASYDSLVQHVFPNPEGRPHFILASNTHGAWLKTPPFLIVHAGVGQIRFAIVPDGKRDFERSFWFSKREKPRLQIDDIAFRYNDPEADRYRSLRDTVSVLQQLSGLRPRWETYTDIQLLLRQKLVVNCVINPLTALIGCTNGELLKNPAARRLAFRICKEAAEVFRKEAINSAGPNTSLSDISIPLN</sequence>
<dbReference type="InterPro" id="IPR013332">
    <property type="entry name" value="KPR_N"/>
</dbReference>
<dbReference type="STRING" id="2282107.A0A286UR67"/>
<dbReference type="SUPFAM" id="SSF48179">
    <property type="entry name" value="6-phosphogluconate dehydrogenase C-terminal domain-like"/>
    <property type="match status" value="1"/>
</dbReference>
<name>A0A286UR67_9AGAM</name>
<proteinExistence type="inferred from homology"/>
<organism evidence="6 7">
    <name type="scientific">Pyrrhoderma noxium</name>
    <dbReference type="NCBI Taxonomy" id="2282107"/>
    <lineage>
        <taxon>Eukaryota</taxon>
        <taxon>Fungi</taxon>
        <taxon>Dikarya</taxon>
        <taxon>Basidiomycota</taxon>
        <taxon>Agaricomycotina</taxon>
        <taxon>Agaricomycetes</taxon>
        <taxon>Hymenochaetales</taxon>
        <taxon>Hymenochaetaceae</taxon>
        <taxon>Pyrrhoderma</taxon>
    </lineage>
</organism>
<dbReference type="EMBL" id="NBII01000002">
    <property type="protein sequence ID" value="PAV22093.1"/>
    <property type="molecule type" value="Genomic_DNA"/>
</dbReference>
<dbReference type="GO" id="GO:0050661">
    <property type="term" value="F:NADP binding"/>
    <property type="evidence" value="ECO:0007669"/>
    <property type="project" value="TreeGrafter"/>
</dbReference>
<dbReference type="GO" id="GO:0005739">
    <property type="term" value="C:mitochondrion"/>
    <property type="evidence" value="ECO:0007669"/>
    <property type="project" value="TreeGrafter"/>
</dbReference>
<gene>
    <name evidence="6" type="ORF">PNOK_0205000</name>
</gene>
<evidence type="ECO:0000313" key="6">
    <source>
        <dbReference type="EMBL" id="PAV22093.1"/>
    </source>
</evidence>
<evidence type="ECO:0000259" key="4">
    <source>
        <dbReference type="Pfam" id="PF02558"/>
    </source>
</evidence>
<dbReference type="FunCoup" id="A0A286UR67">
    <property type="interactions" value="216"/>
</dbReference>
<dbReference type="Pfam" id="PF02558">
    <property type="entry name" value="ApbA"/>
    <property type="match status" value="1"/>
</dbReference>
<dbReference type="InterPro" id="IPR013752">
    <property type="entry name" value="KPA_reductase"/>
</dbReference>
<dbReference type="Gene3D" id="3.40.50.720">
    <property type="entry name" value="NAD(P)-binding Rossmann-like Domain"/>
    <property type="match status" value="1"/>
</dbReference>
<comment type="caution">
    <text evidence="6">The sequence shown here is derived from an EMBL/GenBank/DDBJ whole genome shotgun (WGS) entry which is preliminary data.</text>
</comment>
<dbReference type="PANTHER" id="PTHR43765">
    <property type="entry name" value="2-DEHYDROPANTOATE 2-REDUCTASE-RELATED"/>
    <property type="match status" value="1"/>
</dbReference>
<dbReference type="InterPro" id="IPR008927">
    <property type="entry name" value="6-PGluconate_DH-like_C_sf"/>
</dbReference>
<evidence type="ECO:0000259" key="5">
    <source>
        <dbReference type="Pfam" id="PF08546"/>
    </source>
</evidence>
<evidence type="ECO:0000256" key="3">
    <source>
        <dbReference type="ARBA" id="ARBA00023002"/>
    </source>
</evidence>
<protein>
    <submittedName>
        <fullName evidence="6">Ketopantoate reductase</fullName>
    </submittedName>
</protein>
<accession>A0A286UR67</accession>
<keyword evidence="7" id="KW-1185">Reference proteome</keyword>
<dbReference type="SUPFAM" id="SSF51735">
    <property type="entry name" value="NAD(P)-binding Rossmann-fold domains"/>
    <property type="match status" value="1"/>
</dbReference>
<feature type="domain" description="Ketopantoate reductase N-terminal" evidence="4">
    <location>
        <begin position="122"/>
        <end position="222"/>
    </location>
</feature>
<evidence type="ECO:0000313" key="7">
    <source>
        <dbReference type="Proteomes" id="UP000217199"/>
    </source>
</evidence>
<keyword evidence="2" id="KW-0521">NADP</keyword>
<dbReference type="InterPro" id="IPR013328">
    <property type="entry name" value="6PGD_dom2"/>
</dbReference>
<feature type="domain" description="Ketopantoate reductase C-terminal" evidence="5">
    <location>
        <begin position="287"/>
        <end position="343"/>
    </location>
</feature>
<dbReference type="InterPro" id="IPR050838">
    <property type="entry name" value="Ketopantoate_reductase"/>
</dbReference>